<dbReference type="InterPro" id="IPR050121">
    <property type="entry name" value="Cytochrome_P450_monoxygenase"/>
</dbReference>
<keyword evidence="5 6" id="KW-0349">Heme</keyword>
<feature type="binding site" description="axial binding residue" evidence="5">
    <location>
        <position position="416"/>
    </location>
    <ligand>
        <name>heme</name>
        <dbReference type="ChEBI" id="CHEBI:30413"/>
    </ligand>
    <ligandPart>
        <name>Fe</name>
        <dbReference type="ChEBI" id="CHEBI:18248"/>
    </ligandPart>
</feature>
<accession>A0A8H4J0W4</accession>
<dbReference type="Proteomes" id="UP000572817">
    <property type="component" value="Unassembled WGS sequence"/>
</dbReference>
<evidence type="ECO:0000256" key="3">
    <source>
        <dbReference type="ARBA" id="ARBA00022723"/>
    </source>
</evidence>
<keyword evidence="4 5" id="KW-0408">Iron</keyword>
<protein>
    <recommendedName>
        <fullName evidence="9">Cytochrome P450</fullName>
    </recommendedName>
</protein>
<keyword evidence="8" id="KW-1185">Reference proteome</keyword>
<keyword evidence="6" id="KW-0560">Oxidoreductase</keyword>
<evidence type="ECO:0000256" key="1">
    <source>
        <dbReference type="ARBA" id="ARBA00001971"/>
    </source>
</evidence>
<comment type="caution">
    <text evidence="7">The sequence shown here is derived from an EMBL/GenBank/DDBJ whole genome shotgun (WGS) entry which is preliminary data.</text>
</comment>
<comment type="cofactor">
    <cofactor evidence="1 5">
        <name>heme</name>
        <dbReference type="ChEBI" id="CHEBI:30413"/>
    </cofactor>
</comment>
<evidence type="ECO:0008006" key="9">
    <source>
        <dbReference type="Google" id="ProtNLM"/>
    </source>
</evidence>
<dbReference type="Gene3D" id="1.10.630.10">
    <property type="entry name" value="Cytochrome P450"/>
    <property type="match status" value="2"/>
</dbReference>
<evidence type="ECO:0000256" key="6">
    <source>
        <dbReference type="RuleBase" id="RU000461"/>
    </source>
</evidence>
<dbReference type="PROSITE" id="PS00086">
    <property type="entry name" value="CYTOCHROME_P450"/>
    <property type="match status" value="1"/>
</dbReference>
<keyword evidence="3 5" id="KW-0479">Metal-binding</keyword>
<sequence>MAIAQSLLSIPSHLTLQNLSSLCLLALTTTILTSAIQAALSPLRSIPGPFLARFTRLWLLWHFWRGDFHKTNIQLHNIYGTLSSPAALKTIYAHGSPFTKSAFYDASRNPDAPRADLFSDRDPAAHASFRRRVAQLYSLSTVVRMEDEVRGCVRELLARLGGFPESGERVDLQHWLQCYAFDVVGAVTVSRRFGVLDREEDCLGLLEALHRSLVYLTHVGVVPEVHRWLYAVVKRVGRNGMSGLFAFAAGAVGERLKAPEEEKGEVDEEGEDFLAKMVRMHRREPEKFGFLDMMMLRAELETAAVERLIPSAEPVSYQQAQKLAYLQAVISEGLRVHSPPGVPLSREVPKGGAQVDGIYFPEESVLGMNAWVMHLDKDVFGEDAEEYKPERWLVSKEDIGRMNRNTLTWGLGSRNCIGKNIALMEISILIPELVRKFDFQLVDPDSKLETHNIFFVKQKNFWVKVKERTTQGQC</sequence>
<dbReference type="EMBL" id="WWBZ02000011">
    <property type="protein sequence ID" value="KAF4311136.1"/>
    <property type="molecule type" value="Genomic_DNA"/>
</dbReference>
<proteinExistence type="inferred from homology"/>
<dbReference type="PRINTS" id="PR00465">
    <property type="entry name" value="EP450IV"/>
</dbReference>
<dbReference type="InterPro" id="IPR002403">
    <property type="entry name" value="Cyt_P450_E_grp-IV"/>
</dbReference>
<dbReference type="PANTHER" id="PTHR24305:SF190">
    <property type="entry name" value="P450, PUTATIVE (EUROFUNG)-RELATED"/>
    <property type="match status" value="1"/>
</dbReference>
<gene>
    <name evidence="7" type="ORF">GTA08_BOTSDO13424</name>
</gene>
<keyword evidence="6" id="KW-0503">Monooxygenase</keyword>
<dbReference type="Pfam" id="PF00067">
    <property type="entry name" value="p450"/>
    <property type="match status" value="1"/>
</dbReference>
<evidence type="ECO:0000313" key="8">
    <source>
        <dbReference type="Proteomes" id="UP000572817"/>
    </source>
</evidence>
<dbReference type="InterPro" id="IPR017972">
    <property type="entry name" value="Cyt_P450_CS"/>
</dbReference>
<comment type="similarity">
    <text evidence="2 6">Belongs to the cytochrome P450 family.</text>
</comment>
<dbReference type="GO" id="GO:0005506">
    <property type="term" value="F:iron ion binding"/>
    <property type="evidence" value="ECO:0007669"/>
    <property type="project" value="InterPro"/>
</dbReference>
<evidence type="ECO:0000256" key="5">
    <source>
        <dbReference type="PIRSR" id="PIRSR602403-1"/>
    </source>
</evidence>
<dbReference type="GO" id="GO:0020037">
    <property type="term" value="F:heme binding"/>
    <property type="evidence" value="ECO:0007669"/>
    <property type="project" value="InterPro"/>
</dbReference>
<name>A0A8H4J0W4_9PEZI</name>
<dbReference type="GO" id="GO:0004497">
    <property type="term" value="F:monooxygenase activity"/>
    <property type="evidence" value="ECO:0007669"/>
    <property type="project" value="UniProtKB-KW"/>
</dbReference>
<dbReference type="GO" id="GO:0016705">
    <property type="term" value="F:oxidoreductase activity, acting on paired donors, with incorporation or reduction of molecular oxygen"/>
    <property type="evidence" value="ECO:0007669"/>
    <property type="project" value="InterPro"/>
</dbReference>
<reference evidence="7" key="1">
    <citation type="submission" date="2020-04" db="EMBL/GenBank/DDBJ databases">
        <title>Genome Assembly and Annotation of Botryosphaeria dothidea sdau 11-99, a Latent Pathogen of Apple Fruit Ring Rot in China.</title>
        <authorList>
            <person name="Yu C."/>
            <person name="Diao Y."/>
            <person name="Lu Q."/>
            <person name="Zhao J."/>
            <person name="Cui S."/>
            <person name="Peng C."/>
            <person name="He B."/>
            <person name="Liu H."/>
        </authorList>
    </citation>
    <scope>NUCLEOTIDE SEQUENCE [LARGE SCALE GENOMIC DNA]</scope>
    <source>
        <strain evidence="7">Sdau11-99</strain>
    </source>
</reference>
<dbReference type="InterPro" id="IPR001128">
    <property type="entry name" value="Cyt_P450"/>
</dbReference>
<evidence type="ECO:0000256" key="2">
    <source>
        <dbReference type="ARBA" id="ARBA00010617"/>
    </source>
</evidence>
<dbReference type="AlphaFoldDB" id="A0A8H4J0W4"/>
<evidence type="ECO:0000313" key="7">
    <source>
        <dbReference type="EMBL" id="KAF4311136.1"/>
    </source>
</evidence>
<dbReference type="SUPFAM" id="SSF48264">
    <property type="entry name" value="Cytochrome P450"/>
    <property type="match status" value="1"/>
</dbReference>
<dbReference type="InterPro" id="IPR036396">
    <property type="entry name" value="Cyt_P450_sf"/>
</dbReference>
<dbReference type="CDD" id="cd11060">
    <property type="entry name" value="CYP57A1-like"/>
    <property type="match status" value="1"/>
</dbReference>
<dbReference type="OrthoDB" id="3934656at2759"/>
<organism evidence="7 8">
    <name type="scientific">Botryosphaeria dothidea</name>
    <dbReference type="NCBI Taxonomy" id="55169"/>
    <lineage>
        <taxon>Eukaryota</taxon>
        <taxon>Fungi</taxon>
        <taxon>Dikarya</taxon>
        <taxon>Ascomycota</taxon>
        <taxon>Pezizomycotina</taxon>
        <taxon>Dothideomycetes</taxon>
        <taxon>Dothideomycetes incertae sedis</taxon>
        <taxon>Botryosphaeriales</taxon>
        <taxon>Botryosphaeriaceae</taxon>
        <taxon>Botryosphaeria</taxon>
    </lineage>
</organism>
<dbReference type="PANTHER" id="PTHR24305">
    <property type="entry name" value="CYTOCHROME P450"/>
    <property type="match status" value="1"/>
</dbReference>
<evidence type="ECO:0000256" key="4">
    <source>
        <dbReference type="ARBA" id="ARBA00023004"/>
    </source>
</evidence>